<dbReference type="GO" id="GO:0005743">
    <property type="term" value="C:mitochondrial inner membrane"/>
    <property type="evidence" value="ECO:0007669"/>
    <property type="project" value="UniProtKB-SubCell"/>
</dbReference>
<dbReference type="SUPFAM" id="SSF52540">
    <property type="entry name" value="P-loop containing nucleoside triphosphate hydrolases"/>
    <property type="match status" value="1"/>
</dbReference>
<evidence type="ECO:0000313" key="17">
    <source>
        <dbReference type="Ensembl" id="ENSCCRP00010032895.1"/>
    </source>
</evidence>
<dbReference type="InterPro" id="IPR027417">
    <property type="entry name" value="P-loop_NTPase"/>
</dbReference>
<sequence length="638" mass="70264">IILLKEVNSSKILGAMLSYVWPKDRPDLRARVAISLGLLAGAKITNVMVPFMFKYAVDGLNQMSGHTLNLSDAPNTVVTMATAVLIGYGVSRTGAALFNELRNAVFGKVAQSSIRRIAKNVFLHLHNLDLGFHLSRQTGALSKAIDRGTRGISFVLSALVFNLGPTLFEMILVSSILYYKCGGQFALVTVGTLSAYTAFTIAVTQWRTRFRIEMNKADNEAGNAAIDSLLNYETVKYFNNEKYEAERYDGFLKVYESSSLKTTSTLAMLNFGQSAIFSVGLTAIMVLASKGIMAGTMTVGDLVMVNGLLFQLSMPLNFLGTVYRETRQALIDMNTLFTLLSVDTKIKEKEMAPPLLVTPQEATIRFEDVYFEYLEGQKVLNGVSFEVPAGKKVAIVGGSGSGKSTIVRLLFRFYEPQRGNIYIAGQNIRDVSLESLRKAVGVSSDADAVLFHNTIFYNLLYGNINATAEDVYRVAKLAGLHDAILRIDLEWVFLVTGGEKQRVAIARAILKNPPILLYDEATSSLDSITEENILTSMKEMVRDRTSVFIAHRLSTIVDADEIIVLNQGKVAERGSHQALLETPGSLYADLWNTQNSRNTSAASRPEPVPERVSQREEERRKLQEEILNSVKGCGNCSC</sequence>
<evidence type="ECO:0000256" key="6">
    <source>
        <dbReference type="ARBA" id="ARBA00022741"/>
    </source>
</evidence>
<organism evidence="17 18">
    <name type="scientific">Cyprinus carpio</name>
    <name type="common">Common carp</name>
    <dbReference type="NCBI Taxonomy" id="7962"/>
    <lineage>
        <taxon>Eukaryota</taxon>
        <taxon>Metazoa</taxon>
        <taxon>Chordata</taxon>
        <taxon>Craniata</taxon>
        <taxon>Vertebrata</taxon>
        <taxon>Euteleostomi</taxon>
        <taxon>Actinopterygii</taxon>
        <taxon>Neopterygii</taxon>
        <taxon>Teleostei</taxon>
        <taxon>Ostariophysi</taxon>
        <taxon>Cypriniformes</taxon>
        <taxon>Cyprinidae</taxon>
        <taxon>Cyprininae</taxon>
        <taxon>Cyprinus</taxon>
    </lineage>
</organism>
<dbReference type="GO" id="GO:0005524">
    <property type="term" value="F:ATP binding"/>
    <property type="evidence" value="ECO:0007669"/>
    <property type="project" value="UniProtKB-KW"/>
</dbReference>
<dbReference type="GO" id="GO:0016887">
    <property type="term" value="F:ATP hydrolysis activity"/>
    <property type="evidence" value="ECO:0007669"/>
    <property type="project" value="InterPro"/>
</dbReference>
<protein>
    <recommendedName>
        <fullName evidence="10">Iron-sulfur clusters transporter ABCB7, mitochondrial</fullName>
    </recommendedName>
    <alternativeName>
        <fullName evidence="11">ATP-binding cassette sub-family B member 7, mitochondrial</fullName>
    </alternativeName>
</protein>
<dbReference type="PROSITE" id="PS50893">
    <property type="entry name" value="ABC_TRANSPORTER_2"/>
    <property type="match status" value="1"/>
</dbReference>
<keyword evidence="6" id="KW-0547">Nucleotide-binding</keyword>
<accession>A0A8C1JJ07</accession>
<dbReference type="PROSITE" id="PS50929">
    <property type="entry name" value="ABC_TM1F"/>
    <property type="match status" value="1"/>
</dbReference>
<evidence type="ECO:0000256" key="11">
    <source>
        <dbReference type="ARBA" id="ARBA00042945"/>
    </source>
</evidence>
<evidence type="ECO:0000256" key="9">
    <source>
        <dbReference type="ARBA" id="ARBA00023136"/>
    </source>
</evidence>
<dbReference type="InterPro" id="IPR003439">
    <property type="entry name" value="ABC_transporter-like_ATP-bd"/>
</dbReference>
<feature type="transmembrane region" description="Helical" evidence="14">
    <location>
        <begin position="152"/>
        <end position="179"/>
    </location>
</feature>
<dbReference type="InterPro" id="IPR036640">
    <property type="entry name" value="ABC1_TM_sf"/>
</dbReference>
<keyword evidence="9 14" id="KW-0472">Membrane</keyword>
<dbReference type="PANTHER" id="PTHR24221:SF402">
    <property type="entry name" value="IRON-SULFUR CLUSTERS TRANSPORTER ABCB7, MITOCHONDRIAL"/>
    <property type="match status" value="1"/>
</dbReference>
<evidence type="ECO:0000256" key="5">
    <source>
        <dbReference type="ARBA" id="ARBA00022692"/>
    </source>
</evidence>
<feature type="transmembrane region" description="Helical" evidence="14">
    <location>
        <begin position="185"/>
        <end position="206"/>
    </location>
</feature>
<keyword evidence="3" id="KW-0813">Transport</keyword>
<feature type="transmembrane region" description="Helical" evidence="14">
    <location>
        <begin position="275"/>
        <end position="297"/>
    </location>
</feature>
<dbReference type="GO" id="GO:0006879">
    <property type="term" value="P:intracellular iron ion homeostasis"/>
    <property type="evidence" value="ECO:0007669"/>
    <property type="project" value="TreeGrafter"/>
</dbReference>
<dbReference type="InterPro" id="IPR039421">
    <property type="entry name" value="Type_1_exporter"/>
</dbReference>
<evidence type="ECO:0000313" key="18">
    <source>
        <dbReference type="Proteomes" id="UP000694427"/>
    </source>
</evidence>
<evidence type="ECO:0000256" key="12">
    <source>
        <dbReference type="ARBA" id="ARBA00048046"/>
    </source>
</evidence>
<evidence type="ECO:0000256" key="10">
    <source>
        <dbReference type="ARBA" id="ARBA00041016"/>
    </source>
</evidence>
<feature type="region of interest" description="Disordered" evidence="13">
    <location>
        <begin position="596"/>
        <end position="620"/>
    </location>
</feature>
<comment type="subcellular location">
    <subcellularLocation>
        <location evidence="2">Cell membrane</location>
        <topology evidence="2">Multi-pass membrane protein</topology>
    </subcellularLocation>
    <subcellularLocation>
        <location evidence="1">Mitochondrion inner membrane</location>
        <topology evidence="1">Multi-pass membrane protein</topology>
    </subcellularLocation>
</comment>
<feature type="transmembrane region" description="Helical" evidence="14">
    <location>
        <begin position="32"/>
        <end position="53"/>
    </location>
</feature>
<keyword evidence="7" id="KW-0067">ATP-binding</keyword>
<proteinExistence type="predicted"/>
<keyword evidence="4" id="KW-1003">Cell membrane</keyword>
<feature type="domain" description="ABC transmembrane type-1" evidence="16">
    <location>
        <begin position="33"/>
        <end position="328"/>
    </location>
</feature>
<dbReference type="Proteomes" id="UP000694427">
    <property type="component" value="Unplaced"/>
</dbReference>
<dbReference type="InterPro" id="IPR003593">
    <property type="entry name" value="AAA+_ATPase"/>
</dbReference>
<evidence type="ECO:0000256" key="4">
    <source>
        <dbReference type="ARBA" id="ARBA00022475"/>
    </source>
</evidence>
<dbReference type="InterPro" id="IPR011527">
    <property type="entry name" value="ABC1_TM_dom"/>
</dbReference>
<feature type="domain" description="ABC transporter" evidence="15">
    <location>
        <begin position="364"/>
        <end position="592"/>
    </location>
</feature>
<feature type="compositionally biased region" description="Basic and acidic residues" evidence="13">
    <location>
        <begin position="607"/>
        <end position="620"/>
    </location>
</feature>
<evidence type="ECO:0000256" key="7">
    <source>
        <dbReference type="ARBA" id="ARBA00022840"/>
    </source>
</evidence>
<feature type="transmembrane region" description="Helical" evidence="14">
    <location>
        <begin position="73"/>
        <end position="91"/>
    </location>
</feature>
<dbReference type="Pfam" id="PF00005">
    <property type="entry name" value="ABC_tran"/>
    <property type="match status" value="1"/>
</dbReference>
<dbReference type="Ensembl" id="ENSCCRT00010036074.1">
    <property type="protein sequence ID" value="ENSCCRP00010032895.1"/>
    <property type="gene ID" value="ENSCCRG00010012441.1"/>
</dbReference>
<evidence type="ECO:0000256" key="1">
    <source>
        <dbReference type="ARBA" id="ARBA00004448"/>
    </source>
</evidence>
<evidence type="ECO:0000259" key="16">
    <source>
        <dbReference type="PROSITE" id="PS50929"/>
    </source>
</evidence>
<comment type="catalytic activity">
    <reaction evidence="12">
        <text>(glutathione)4[2Fe(III)-2S] cluster(in) + ATP + H2O = (glutathione)4[2Fe(III)-2S] cluster(out) + ADP + phosphate + H(+)</text>
        <dbReference type="Rhea" id="RHEA:67028"/>
        <dbReference type="ChEBI" id="CHEBI:15377"/>
        <dbReference type="ChEBI" id="CHEBI:15378"/>
        <dbReference type="ChEBI" id="CHEBI:30616"/>
        <dbReference type="ChEBI" id="CHEBI:43474"/>
        <dbReference type="ChEBI" id="CHEBI:167627"/>
        <dbReference type="ChEBI" id="CHEBI:456216"/>
    </reaction>
    <physiologicalReaction direction="left-to-right" evidence="12">
        <dbReference type="Rhea" id="RHEA:67029"/>
    </physiologicalReaction>
</comment>
<reference evidence="17" key="2">
    <citation type="submission" date="2025-09" db="UniProtKB">
        <authorList>
            <consortium name="Ensembl"/>
        </authorList>
    </citation>
    <scope>IDENTIFICATION</scope>
</reference>
<evidence type="ECO:0000256" key="13">
    <source>
        <dbReference type="SAM" id="MobiDB-lite"/>
    </source>
</evidence>
<name>A0A8C1JJ07_CYPCA</name>
<dbReference type="Gene3D" id="3.40.50.300">
    <property type="entry name" value="P-loop containing nucleotide triphosphate hydrolases"/>
    <property type="match status" value="1"/>
</dbReference>
<keyword evidence="8 14" id="KW-1133">Transmembrane helix</keyword>
<dbReference type="PANTHER" id="PTHR24221">
    <property type="entry name" value="ATP-BINDING CASSETTE SUB-FAMILY B"/>
    <property type="match status" value="1"/>
</dbReference>
<dbReference type="CDD" id="cd18582">
    <property type="entry name" value="ABC_6TM_ATM1_ABCB7"/>
    <property type="match status" value="1"/>
</dbReference>
<dbReference type="AlphaFoldDB" id="A0A8C1JJ07"/>
<dbReference type="SUPFAM" id="SSF90123">
    <property type="entry name" value="ABC transporter transmembrane region"/>
    <property type="match status" value="1"/>
</dbReference>
<dbReference type="Pfam" id="PF00664">
    <property type="entry name" value="ABC_membrane"/>
    <property type="match status" value="1"/>
</dbReference>
<dbReference type="FunFam" id="1.20.1560.10:FF:000004">
    <property type="entry name" value="ATP-binding cassette sub-family B member 7"/>
    <property type="match status" value="1"/>
</dbReference>
<evidence type="ECO:0000256" key="14">
    <source>
        <dbReference type="SAM" id="Phobius"/>
    </source>
</evidence>
<evidence type="ECO:0000256" key="8">
    <source>
        <dbReference type="ARBA" id="ARBA00022989"/>
    </source>
</evidence>
<keyword evidence="18" id="KW-1185">Reference proteome</keyword>
<dbReference type="SMART" id="SM00382">
    <property type="entry name" value="AAA"/>
    <property type="match status" value="1"/>
</dbReference>
<dbReference type="GO" id="GO:0140359">
    <property type="term" value="F:ABC-type transporter activity"/>
    <property type="evidence" value="ECO:0007669"/>
    <property type="project" value="InterPro"/>
</dbReference>
<evidence type="ECO:0000256" key="2">
    <source>
        <dbReference type="ARBA" id="ARBA00004651"/>
    </source>
</evidence>
<keyword evidence="5 14" id="KW-0812">Transmembrane</keyword>
<reference evidence="17" key="1">
    <citation type="submission" date="2025-08" db="UniProtKB">
        <authorList>
            <consortium name="Ensembl"/>
        </authorList>
    </citation>
    <scope>IDENTIFICATION</scope>
</reference>
<evidence type="ECO:0000256" key="3">
    <source>
        <dbReference type="ARBA" id="ARBA00022448"/>
    </source>
</evidence>
<dbReference type="GO" id="GO:0005886">
    <property type="term" value="C:plasma membrane"/>
    <property type="evidence" value="ECO:0007669"/>
    <property type="project" value="UniProtKB-SubCell"/>
</dbReference>
<gene>
    <name evidence="17" type="primary">LOC122139574</name>
</gene>
<dbReference type="Gene3D" id="1.20.1560.10">
    <property type="entry name" value="ABC transporter type 1, transmembrane domain"/>
    <property type="match status" value="1"/>
</dbReference>
<dbReference type="FunFam" id="3.40.50.300:FF:000221">
    <property type="entry name" value="Multidrug ABC transporter ATP-binding protein"/>
    <property type="match status" value="1"/>
</dbReference>
<evidence type="ECO:0000259" key="15">
    <source>
        <dbReference type="PROSITE" id="PS50893"/>
    </source>
</evidence>